<keyword evidence="7 8" id="KW-0472">Membrane</keyword>
<dbReference type="GO" id="GO:0005886">
    <property type="term" value="C:plasma membrane"/>
    <property type="evidence" value="ECO:0007669"/>
    <property type="project" value="UniProtKB-SubCell"/>
</dbReference>
<dbReference type="OrthoDB" id="9811721at2"/>
<dbReference type="AlphaFoldDB" id="A0A3S4UV31"/>
<dbReference type="RefSeq" id="WP_126331366.1">
    <property type="nucleotide sequence ID" value="NZ_LR134343.1"/>
</dbReference>
<feature type="transmembrane region" description="Helical" evidence="8">
    <location>
        <begin position="307"/>
        <end position="328"/>
    </location>
</feature>
<feature type="transmembrane region" description="Helical" evidence="8">
    <location>
        <begin position="478"/>
        <end position="498"/>
    </location>
</feature>
<dbReference type="KEGG" id="mcun:NCTC10297_01664"/>
<feature type="transmembrane region" description="Helical" evidence="8">
    <location>
        <begin position="423"/>
        <end position="444"/>
    </location>
</feature>
<keyword evidence="4" id="KW-1003">Cell membrane</keyword>
<dbReference type="CDD" id="cd06550">
    <property type="entry name" value="TM_ABC_iron-siderophores_like"/>
    <property type="match status" value="2"/>
</dbReference>
<organism evidence="9 10">
    <name type="scientific">Moraxella cuniculi</name>
    <dbReference type="NCBI Taxonomy" id="34061"/>
    <lineage>
        <taxon>Bacteria</taxon>
        <taxon>Pseudomonadati</taxon>
        <taxon>Pseudomonadota</taxon>
        <taxon>Gammaproteobacteria</taxon>
        <taxon>Moraxellales</taxon>
        <taxon>Moraxellaceae</taxon>
        <taxon>Moraxella</taxon>
    </lineage>
</organism>
<feature type="transmembrane region" description="Helical" evidence="8">
    <location>
        <begin position="450"/>
        <end position="471"/>
    </location>
</feature>
<feature type="transmembrane region" description="Helical" evidence="8">
    <location>
        <begin position="12"/>
        <end position="34"/>
    </location>
</feature>
<proteinExistence type="inferred from homology"/>
<keyword evidence="6 8" id="KW-1133">Transmembrane helix</keyword>
<evidence type="ECO:0000313" key="9">
    <source>
        <dbReference type="EMBL" id="VEG13696.1"/>
    </source>
</evidence>
<feature type="transmembrane region" description="Helical" evidence="8">
    <location>
        <begin position="283"/>
        <end position="301"/>
    </location>
</feature>
<feature type="transmembrane region" description="Helical" evidence="8">
    <location>
        <begin position="225"/>
        <end position="248"/>
    </location>
</feature>
<comment type="similarity">
    <text evidence="2">Belongs to the binding-protein-dependent transport system permease family. FecCD subfamily.</text>
</comment>
<comment type="subcellular location">
    <subcellularLocation>
        <location evidence="1">Cell membrane</location>
        <topology evidence="1">Multi-pass membrane protein</topology>
    </subcellularLocation>
</comment>
<feature type="transmembrane region" description="Helical" evidence="8">
    <location>
        <begin position="149"/>
        <end position="171"/>
    </location>
</feature>
<keyword evidence="3" id="KW-0813">Transport</keyword>
<sequence length="660" mass="70380">MNDRYLKPVSHHLLVLSMLTIAVLSSVFLINRLWSLPLVWLVIPPDTLSLAQMATQLQIVPTMLMAILAGGVLGLASVLLQQLIKNPLVSDTTLSVGAGANMSLLLATLFLPSTAFVFGEFGLCFIGALFSLLLVFLMAKKGGMQANTLVLSGLVVNILFSSVAAFLTVFYSEAALSVMLWGAGSVLQSGYSGVWLLAGVLIFSLCVLMFMYRSLVIVSLDEEQAASLGVPVKAVQGGVLVMAALMVASVVSQLGMLSFVGLGAATLANMLSGSRLAHRLWSGFGYGALLLLIAQNATALLRSQLAFLLPEGVITGIFGSLLIIYLIIKSQKHSLEHSNAKKLLPRKIVWWRYVLLLIAVLMMALLIMPRQSQLGSLLIMNWAFIEEFRLSRTLFAMATGVLLSCAGVILQALTKNSMASPEVLGISSAAALGVVVMFVLAPMMGLAADIGVLIIGGTLGALLVCALLFILAKYLSPVHLLLVGIAISAFTSSILAVIKLAGDMRIQAILSWLAGTTYYASLDSGMWLIFLSVLLFVVAYLITKPLQIISLSDDVATSLGVSLKFYQLVVLTLVALMSSAATLAVGPLSFVGLMIPHLAQSLGAVRLREQLPLAALLGAVMMVLADYLGRYLIFPYEISMGVIASLIGGVYFIYLMIKNR</sequence>
<dbReference type="Pfam" id="PF01032">
    <property type="entry name" value="FecCD"/>
    <property type="match status" value="2"/>
</dbReference>
<dbReference type="PANTHER" id="PTHR30472">
    <property type="entry name" value="FERRIC ENTEROBACTIN TRANSPORT SYSTEM PERMEASE PROTEIN"/>
    <property type="match status" value="1"/>
</dbReference>
<evidence type="ECO:0000256" key="1">
    <source>
        <dbReference type="ARBA" id="ARBA00004651"/>
    </source>
</evidence>
<feature type="transmembrane region" description="Helical" evidence="8">
    <location>
        <begin position="580"/>
        <end position="599"/>
    </location>
</feature>
<evidence type="ECO:0000313" key="10">
    <source>
        <dbReference type="Proteomes" id="UP000274100"/>
    </source>
</evidence>
<feature type="transmembrane region" description="Helical" evidence="8">
    <location>
        <begin position="638"/>
        <end position="657"/>
    </location>
</feature>
<feature type="transmembrane region" description="Helical" evidence="8">
    <location>
        <begin position="518"/>
        <end position="543"/>
    </location>
</feature>
<dbReference type="InterPro" id="IPR037294">
    <property type="entry name" value="ABC_BtuC-like"/>
</dbReference>
<dbReference type="Proteomes" id="UP000274100">
    <property type="component" value="Chromosome"/>
</dbReference>
<feature type="transmembrane region" description="Helical" evidence="8">
    <location>
        <begin position="92"/>
        <end position="111"/>
    </location>
</feature>
<evidence type="ECO:0000256" key="3">
    <source>
        <dbReference type="ARBA" id="ARBA00022448"/>
    </source>
</evidence>
<evidence type="ECO:0000256" key="5">
    <source>
        <dbReference type="ARBA" id="ARBA00022692"/>
    </source>
</evidence>
<dbReference type="PANTHER" id="PTHR30472:SF37">
    <property type="entry name" value="FE(3+) DICITRATE TRANSPORT SYSTEM PERMEASE PROTEIN FECD-RELATED"/>
    <property type="match status" value="1"/>
</dbReference>
<evidence type="ECO:0000256" key="7">
    <source>
        <dbReference type="ARBA" id="ARBA00023136"/>
    </source>
</evidence>
<dbReference type="GO" id="GO:0033214">
    <property type="term" value="P:siderophore-iron import into cell"/>
    <property type="evidence" value="ECO:0007669"/>
    <property type="project" value="TreeGrafter"/>
</dbReference>
<name>A0A3S4UV31_9GAMM</name>
<evidence type="ECO:0000256" key="8">
    <source>
        <dbReference type="SAM" id="Phobius"/>
    </source>
</evidence>
<feature type="transmembrane region" description="Helical" evidence="8">
    <location>
        <begin position="54"/>
        <end position="80"/>
    </location>
</feature>
<feature type="transmembrane region" description="Helical" evidence="8">
    <location>
        <begin position="191"/>
        <end position="213"/>
    </location>
</feature>
<feature type="transmembrane region" description="Helical" evidence="8">
    <location>
        <begin position="388"/>
        <end position="411"/>
    </location>
</feature>
<evidence type="ECO:0000256" key="2">
    <source>
        <dbReference type="ARBA" id="ARBA00007935"/>
    </source>
</evidence>
<protein>
    <submittedName>
        <fullName evidence="9">Iron(III)-hydroxamate import system permease protein fhuB</fullName>
    </submittedName>
</protein>
<evidence type="ECO:0000256" key="4">
    <source>
        <dbReference type="ARBA" id="ARBA00022475"/>
    </source>
</evidence>
<gene>
    <name evidence="9" type="primary">fhuB</name>
    <name evidence="9" type="ORF">NCTC10297_01664</name>
</gene>
<reference evidence="9 10" key="1">
    <citation type="submission" date="2018-12" db="EMBL/GenBank/DDBJ databases">
        <authorList>
            <consortium name="Pathogen Informatics"/>
        </authorList>
    </citation>
    <scope>NUCLEOTIDE SEQUENCE [LARGE SCALE GENOMIC DNA]</scope>
    <source>
        <strain evidence="9 10">NCTC10297</strain>
    </source>
</reference>
<dbReference type="GO" id="GO:0022857">
    <property type="term" value="F:transmembrane transporter activity"/>
    <property type="evidence" value="ECO:0007669"/>
    <property type="project" value="InterPro"/>
</dbReference>
<feature type="transmembrane region" description="Helical" evidence="8">
    <location>
        <begin position="349"/>
        <end position="368"/>
    </location>
</feature>
<dbReference type="Gene3D" id="1.10.3470.10">
    <property type="entry name" value="ABC transporter involved in vitamin B12 uptake, BtuC"/>
    <property type="match status" value="2"/>
</dbReference>
<keyword evidence="5 8" id="KW-0812">Transmembrane</keyword>
<evidence type="ECO:0000256" key="6">
    <source>
        <dbReference type="ARBA" id="ARBA00022989"/>
    </source>
</evidence>
<dbReference type="EMBL" id="LR134343">
    <property type="protein sequence ID" value="VEG13696.1"/>
    <property type="molecule type" value="Genomic_DNA"/>
</dbReference>
<accession>A0A3S4UV31</accession>
<feature type="transmembrane region" description="Helical" evidence="8">
    <location>
        <begin position="611"/>
        <end position="632"/>
    </location>
</feature>
<dbReference type="SUPFAM" id="SSF81345">
    <property type="entry name" value="ABC transporter involved in vitamin B12 uptake, BtuC"/>
    <property type="match status" value="2"/>
</dbReference>
<feature type="transmembrane region" description="Helical" evidence="8">
    <location>
        <begin position="254"/>
        <end position="271"/>
    </location>
</feature>
<dbReference type="InterPro" id="IPR000522">
    <property type="entry name" value="ABC_transptr_permease_BtuC"/>
</dbReference>
<feature type="transmembrane region" description="Helical" evidence="8">
    <location>
        <begin position="117"/>
        <end position="137"/>
    </location>
</feature>